<reference evidence="3 4" key="1">
    <citation type="submission" date="2016-11" db="EMBL/GenBank/DDBJ databases">
        <title>Comparative genomics of Acidibacillus ferroxidans species.</title>
        <authorList>
            <person name="Oliveira G."/>
            <person name="Nunes G."/>
            <person name="Oliveira R."/>
            <person name="Araujo F."/>
            <person name="Salim A."/>
            <person name="Scholte L."/>
            <person name="Morais D."/>
            <person name="Nancucheo I."/>
            <person name="Johnson D.B."/>
            <person name="Grail B."/>
            <person name="Bittencourt J."/>
            <person name="Valadares R."/>
        </authorList>
    </citation>
    <scope>NUCLEOTIDE SEQUENCE [LARGE SCALE GENOMIC DNA]</scope>
    <source>
        <strain evidence="3 4">Y002</strain>
    </source>
</reference>
<evidence type="ECO:0000256" key="2">
    <source>
        <dbReference type="SAM" id="SignalP"/>
    </source>
</evidence>
<keyword evidence="1" id="KW-0812">Transmembrane</keyword>
<evidence type="ECO:0000256" key="1">
    <source>
        <dbReference type="SAM" id="Phobius"/>
    </source>
</evidence>
<name>A0A2U3DB37_SULT2</name>
<sequence length="178" mass="19599">MHFSFALWILFAYLYSAQGTAFAAQDLGTYAIRIMVSDKGAAYVKASPGESVTLSPLTLSNRGAQKQLLHVDIAGGLLYAYPTQLVLPPGHSVHIGLFLNIPGDERPGVYSRAVVIAAVVPDRKLVQVARVPFTVQVQAQTGTVGILQWIQQHSLFMVALVVLLLLFSYGYDRWRRNR</sequence>
<accession>A0A2U3DB37</accession>
<feature type="signal peptide" evidence="2">
    <location>
        <begin position="1"/>
        <end position="23"/>
    </location>
</feature>
<gene>
    <name evidence="3" type="ORF">BM613_02955</name>
</gene>
<dbReference type="Proteomes" id="UP000245380">
    <property type="component" value="Unassembled WGS sequence"/>
</dbReference>
<organism evidence="3 4">
    <name type="scientific">Sulfoacidibacillus thermotolerans</name>
    <name type="common">Acidibacillus sulfuroxidans</name>
    <dbReference type="NCBI Taxonomy" id="1765684"/>
    <lineage>
        <taxon>Bacteria</taxon>
        <taxon>Bacillati</taxon>
        <taxon>Bacillota</taxon>
        <taxon>Bacilli</taxon>
        <taxon>Bacillales</taxon>
        <taxon>Alicyclobacillaceae</taxon>
        <taxon>Sulfoacidibacillus</taxon>
    </lineage>
</organism>
<feature type="chain" id="PRO_5039115393" evidence="2">
    <location>
        <begin position="24"/>
        <end position="178"/>
    </location>
</feature>
<keyword evidence="2" id="KW-0732">Signal</keyword>
<comment type="caution">
    <text evidence="3">The sequence shown here is derived from an EMBL/GenBank/DDBJ whole genome shotgun (WGS) entry which is preliminary data.</text>
</comment>
<feature type="transmembrane region" description="Helical" evidence="1">
    <location>
        <begin position="154"/>
        <end position="171"/>
    </location>
</feature>
<keyword evidence="4" id="KW-1185">Reference proteome</keyword>
<dbReference type="AlphaFoldDB" id="A0A2U3DB37"/>
<evidence type="ECO:0000313" key="4">
    <source>
        <dbReference type="Proteomes" id="UP000245380"/>
    </source>
</evidence>
<protein>
    <submittedName>
        <fullName evidence="3">Uncharacterized protein</fullName>
    </submittedName>
</protein>
<evidence type="ECO:0000313" key="3">
    <source>
        <dbReference type="EMBL" id="PWI58498.1"/>
    </source>
</evidence>
<proteinExistence type="predicted"/>
<keyword evidence="1" id="KW-1133">Transmembrane helix</keyword>
<dbReference type="EMBL" id="MPDK01000003">
    <property type="protein sequence ID" value="PWI58498.1"/>
    <property type="molecule type" value="Genomic_DNA"/>
</dbReference>
<keyword evidence="1" id="KW-0472">Membrane</keyword>